<dbReference type="PANTHER" id="PTHR21451">
    <property type="entry name" value="HISTONE H3 METHYLTRANSFERASE"/>
    <property type="match status" value="1"/>
</dbReference>
<evidence type="ECO:0000259" key="12">
    <source>
        <dbReference type="Pfam" id="PF08123"/>
    </source>
</evidence>
<dbReference type="GO" id="GO:0000077">
    <property type="term" value="P:DNA damage checkpoint signaling"/>
    <property type="evidence" value="ECO:0007669"/>
    <property type="project" value="TreeGrafter"/>
</dbReference>
<comment type="catalytic activity">
    <reaction evidence="10">
        <text>L-lysyl(79)-[histone H3] + 3 S-adenosyl-L-methionine = N(6),N(6),N(6)-trimethyl-L-lysyl(79)-[histone H3] + 3 S-adenosyl-L-homocysteine + 3 H(+)</text>
        <dbReference type="Rhea" id="RHEA:60328"/>
        <dbReference type="Rhea" id="RHEA-COMP:15549"/>
        <dbReference type="Rhea" id="RHEA-COMP:15552"/>
        <dbReference type="ChEBI" id="CHEBI:15378"/>
        <dbReference type="ChEBI" id="CHEBI:29969"/>
        <dbReference type="ChEBI" id="CHEBI:57856"/>
        <dbReference type="ChEBI" id="CHEBI:59789"/>
        <dbReference type="ChEBI" id="CHEBI:61961"/>
        <dbReference type="EC" id="2.1.1.360"/>
    </reaction>
</comment>
<dbReference type="EC" id="2.1.1.360" evidence="2"/>
<evidence type="ECO:0000256" key="2">
    <source>
        <dbReference type="ARBA" id="ARBA00012190"/>
    </source>
</evidence>
<evidence type="ECO:0000256" key="10">
    <source>
        <dbReference type="ARBA" id="ARBA00047770"/>
    </source>
</evidence>
<dbReference type="GO" id="GO:0032259">
    <property type="term" value="P:methylation"/>
    <property type="evidence" value="ECO:0007669"/>
    <property type="project" value="UniProtKB-KW"/>
</dbReference>
<evidence type="ECO:0000256" key="6">
    <source>
        <dbReference type="ARBA" id="ARBA00022691"/>
    </source>
</evidence>
<evidence type="ECO:0000256" key="8">
    <source>
        <dbReference type="ARBA" id="ARBA00023242"/>
    </source>
</evidence>
<proteinExistence type="predicted"/>
<keyword evidence="8" id="KW-0539">Nucleus</keyword>
<dbReference type="InterPro" id="IPR029063">
    <property type="entry name" value="SAM-dependent_MTases_sf"/>
</dbReference>
<dbReference type="PANTHER" id="PTHR21451:SF0">
    <property type="entry name" value="HISTONE-LYSINE N-METHYLTRANSFERASE, H3 LYSINE-79 SPECIFIC"/>
    <property type="match status" value="1"/>
</dbReference>
<dbReference type="GO" id="GO:0005634">
    <property type="term" value="C:nucleus"/>
    <property type="evidence" value="ECO:0007669"/>
    <property type="project" value="UniProtKB-SubCell"/>
</dbReference>
<keyword evidence="5" id="KW-0808">Transferase</keyword>
<evidence type="ECO:0000313" key="14">
    <source>
        <dbReference type="Proteomes" id="UP000704712"/>
    </source>
</evidence>
<dbReference type="InterPro" id="IPR025789">
    <property type="entry name" value="DOT1_dom"/>
</dbReference>
<dbReference type="InterPro" id="IPR030445">
    <property type="entry name" value="H3-K79_meTrfase"/>
</dbReference>
<dbReference type="GO" id="GO:0140956">
    <property type="term" value="F:histone H3K79 trimethyltransferase activity"/>
    <property type="evidence" value="ECO:0007669"/>
    <property type="project" value="UniProtKB-EC"/>
</dbReference>
<feature type="compositionally biased region" description="Polar residues" evidence="11">
    <location>
        <begin position="135"/>
        <end position="149"/>
    </location>
</feature>
<gene>
    <name evidence="13" type="ORF">GN958_ATG08676</name>
</gene>
<feature type="compositionally biased region" description="Low complexity" evidence="11">
    <location>
        <begin position="196"/>
        <end position="208"/>
    </location>
</feature>
<accession>A0A8S9UN41</accession>
<reference evidence="13" key="1">
    <citation type="submission" date="2020-03" db="EMBL/GenBank/DDBJ databases">
        <title>Hybrid Assembly of Korean Phytophthora infestans isolates.</title>
        <authorList>
            <person name="Prokchorchik M."/>
            <person name="Lee Y."/>
            <person name="Seo J."/>
            <person name="Cho J.-H."/>
            <person name="Park Y.-E."/>
            <person name="Jang D.-C."/>
            <person name="Im J.-S."/>
            <person name="Choi J.-G."/>
            <person name="Park H.-J."/>
            <person name="Lee G.-B."/>
            <person name="Lee Y.-G."/>
            <person name="Hong S.-Y."/>
            <person name="Cho K."/>
            <person name="Sohn K.H."/>
        </authorList>
    </citation>
    <scope>NUCLEOTIDE SEQUENCE</scope>
    <source>
        <strain evidence="13">KR_2_A2</strain>
    </source>
</reference>
<evidence type="ECO:0000313" key="13">
    <source>
        <dbReference type="EMBL" id="KAF4142120.1"/>
    </source>
</evidence>
<protein>
    <recommendedName>
        <fullName evidence="3">Histone-lysine N-methyltransferase, H3 lysine-79 specific</fullName>
        <ecNumber evidence="2">2.1.1.360</ecNumber>
    </recommendedName>
    <alternativeName>
        <fullName evidence="9">Histone H3-K79 methyltransferase</fullName>
    </alternativeName>
</protein>
<dbReference type="GO" id="GO:0006281">
    <property type="term" value="P:DNA repair"/>
    <property type="evidence" value="ECO:0007669"/>
    <property type="project" value="TreeGrafter"/>
</dbReference>
<feature type="compositionally biased region" description="Low complexity" evidence="11">
    <location>
        <begin position="117"/>
        <end position="127"/>
    </location>
</feature>
<feature type="compositionally biased region" description="Polar residues" evidence="11">
    <location>
        <begin position="159"/>
        <end position="195"/>
    </location>
</feature>
<evidence type="ECO:0000256" key="3">
    <source>
        <dbReference type="ARBA" id="ARBA00020987"/>
    </source>
</evidence>
<comment type="caution">
    <text evidence="13">The sequence shown here is derived from an EMBL/GenBank/DDBJ whole genome shotgun (WGS) entry which is preliminary data.</text>
</comment>
<evidence type="ECO:0000256" key="4">
    <source>
        <dbReference type="ARBA" id="ARBA00022603"/>
    </source>
</evidence>
<keyword evidence="4" id="KW-0489">Methyltransferase</keyword>
<dbReference type="AlphaFoldDB" id="A0A8S9UN41"/>
<dbReference type="Proteomes" id="UP000704712">
    <property type="component" value="Unassembled WGS sequence"/>
</dbReference>
<keyword evidence="7" id="KW-0156">Chromatin regulator</keyword>
<dbReference type="Pfam" id="PF08123">
    <property type="entry name" value="DOT1"/>
    <property type="match status" value="1"/>
</dbReference>
<dbReference type="Gene3D" id="3.40.50.150">
    <property type="entry name" value="Vaccinia Virus protein VP39"/>
    <property type="match status" value="1"/>
</dbReference>
<organism evidence="13 14">
    <name type="scientific">Phytophthora infestans</name>
    <name type="common">Potato late blight agent</name>
    <name type="synonym">Botrytis infestans</name>
    <dbReference type="NCBI Taxonomy" id="4787"/>
    <lineage>
        <taxon>Eukaryota</taxon>
        <taxon>Sar</taxon>
        <taxon>Stramenopiles</taxon>
        <taxon>Oomycota</taxon>
        <taxon>Peronosporomycetes</taxon>
        <taxon>Peronosporales</taxon>
        <taxon>Peronosporaceae</taxon>
        <taxon>Phytophthora</taxon>
    </lineage>
</organism>
<name>A0A8S9UN41_PHYIN</name>
<keyword evidence="6" id="KW-0949">S-adenosyl-L-methionine</keyword>
<evidence type="ECO:0000256" key="7">
    <source>
        <dbReference type="ARBA" id="ARBA00022853"/>
    </source>
</evidence>
<evidence type="ECO:0000256" key="1">
    <source>
        <dbReference type="ARBA" id="ARBA00004123"/>
    </source>
</evidence>
<dbReference type="EMBL" id="JAACNO010001208">
    <property type="protein sequence ID" value="KAF4142120.1"/>
    <property type="molecule type" value="Genomic_DNA"/>
</dbReference>
<comment type="subcellular location">
    <subcellularLocation>
        <location evidence="1">Nucleus</location>
    </subcellularLocation>
</comment>
<evidence type="ECO:0000256" key="11">
    <source>
        <dbReference type="SAM" id="MobiDB-lite"/>
    </source>
</evidence>
<evidence type="ECO:0000256" key="5">
    <source>
        <dbReference type="ARBA" id="ARBA00022679"/>
    </source>
</evidence>
<feature type="domain" description="DOT1" evidence="12">
    <location>
        <begin position="250"/>
        <end position="306"/>
    </location>
</feature>
<sequence length="429" mass="47423">MVQTTFYFNDDKQLVQTSRAYEEAGKRIVWRDVAHRMCHTNHTTAALKQRLRSLRRTYGSRLADFPPSFFAEIIMPRGRPPAITRQLRAVAAAARWQTPTAPALPRLARGTRLVVRTNTSSSLTSTSDPHPDLSTDASPSLPNVTTAQRAISADKALSPPNTEVSQRLSSPTASTSSVQPSPSAKSISSAMNTYITQSKSSSETTQSTRPDPLTPPRSPSALEQVVTSVFAGVPSKLVRNYDGNAIYKNVGEVMPVGITMLLREVGDMDSRDIFMDIGSGLGNVVAQVVLATDIYRAIGVEIQESVQRAGIDAINGSPYAWALRERVVFVCKPVEDIRLSSDSPFAEATVVYWNNVLFQPPVAEHVKEQLRQMVDIRFLLSCVDLCPRHRPPCVFRFCYAFELLKVVDVPCSWKAVSQHVFIYKSKHSE</sequence>
<dbReference type="SUPFAM" id="SSF53335">
    <property type="entry name" value="S-adenosyl-L-methionine-dependent methyltransferases"/>
    <property type="match status" value="1"/>
</dbReference>
<evidence type="ECO:0000256" key="9">
    <source>
        <dbReference type="ARBA" id="ARBA00029821"/>
    </source>
</evidence>
<feature type="region of interest" description="Disordered" evidence="11">
    <location>
        <begin position="117"/>
        <end position="220"/>
    </location>
</feature>